<dbReference type="SUPFAM" id="SSF50156">
    <property type="entry name" value="PDZ domain-like"/>
    <property type="match status" value="1"/>
</dbReference>
<dbReference type="Gene3D" id="2.30.42.10">
    <property type="match status" value="1"/>
</dbReference>
<dbReference type="OrthoDB" id="5868434at2759"/>
<evidence type="ECO:0000256" key="9">
    <source>
        <dbReference type="ARBA" id="ARBA00022949"/>
    </source>
</evidence>
<evidence type="ECO:0000256" key="3">
    <source>
        <dbReference type="ARBA" id="ARBA00004496"/>
    </source>
</evidence>
<dbReference type="SMART" id="SM00228">
    <property type="entry name" value="PDZ"/>
    <property type="match status" value="1"/>
</dbReference>
<evidence type="ECO:0000256" key="10">
    <source>
        <dbReference type="ARBA" id="ARBA00023136"/>
    </source>
</evidence>
<evidence type="ECO:0000313" key="15">
    <source>
        <dbReference type="EMBL" id="KAB7504315.1"/>
    </source>
</evidence>
<dbReference type="GO" id="GO:0005923">
    <property type="term" value="C:bicellular tight junction"/>
    <property type="evidence" value="ECO:0007669"/>
    <property type="project" value="UniProtKB-SubCell"/>
</dbReference>
<dbReference type="PANTHER" id="PTHR14102:SF11">
    <property type="entry name" value="LD29223P"/>
    <property type="match status" value="1"/>
</dbReference>
<keyword evidence="16" id="KW-1185">Reference proteome</keyword>
<evidence type="ECO:0000256" key="5">
    <source>
        <dbReference type="ARBA" id="ARBA00022427"/>
    </source>
</evidence>
<dbReference type="GO" id="GO:0005886">
    <property type="term" value="C:plasma membrane"/>
    <property type="evidence" value="ECO:0007669"/>
    <property type="project" value="UniProtKB-SubCell"/>
</dbReference>
<dbReference type="InterPro" id="IPR000270">
    <property type="entry name" value="PB1_dom"/>
</dbReference>
<keyword evidence="7" id="KW-0963">Cytoplasm</keyword>
<evidence type="ECO:0000313" key="16">
    <source>
        <dbReference type="Proteomes" id="UP000326759"/>
    </source>
</evidence>
<dbReference type="InterPro" id="IPR001478">
    <property type="entry name" value="PDZ"/>
</dbReference>
<accession>A0A5N5TGN1</accession>
<feature type="region of interest" description="Disordered" evidence="12">
    <location>
        <begin position="245"/>
        <end position="310"/>
    </location>
</feature>
<feature type="compositionally biased region" description="Acidic residues" evidence="12">
    <location>
        <begin position="278"/>
        <end position="287"/>
    </location>
</feature>
<evidence type="ECO:0000259" key="14">
    <source>
        <dbReference type="PROSITE" id="PS51745"/>
    </source>
</evidence>
<dbReference type="PROSITE" id="PS51745">
    <property type="entry name" value="PB1"/>
    <property type="match status" value="1"/>
</dbReference>
<sequence>MSSSKNANRLSSSLVEIKSKFDAEFRRFSIEKHKLNNLESFREQLQELHKLSSVAFILTYIDPKDGCLLPITNNENFKRAIETSRPTLKIIIQRKGESLENLPNGASSNKLPSILSPFVTSQSKNKLSISYPQDFRQVAAIIDVDVVPEVCRRVRLLKHGSDKPLGFYIRDGTSVRVTAKGLERVPGIYISRLVPGGLAESTGLLAVNDEVIEVNGIEVQGKTLDQVTDMMVANSSNLIITVKPANQRTLTHGPNRGSFSRNSAMSSSSQQSQHSANSDEDNFDQDEIRDLTQPSPAPVLPSQDEGVLHL</sequence>
<evidence type="ECO:0000256" key="11">
    <source>
        <dbReference type="ARBA" id="ARBA00023306"/>
    </source>
</evidence>
<evidence type="ECO:0000256" key="6">
    <source>
        <dbReference type="ARBA" id="ARBA00022475"/>
    </source>
</evidence>
<feature type="domain" description="PDZ" evidence="13">
    <location>
        <begin position="153"/>
        <end position="246"/>
    </location>
</feature>
<dbReference type="PANTHER" id="PTHR14102">
    <property type="entry name" value="PAR-6-RELATED"/>
    <property type="match status" value="1"/>
</dbReference>
<comment type="subcellular location">
    <subcellularLocation>
        <location evidence="2">Cell junction</location>
        <location evidence="2">Tight junction</location>
    </subcellularLocation>
    <subcellularLocation>
        <location evidence="1">Cell membrane</location>
    </subcellularLocation>
    <subcellularLocation>
        <location evidence="3">Cytoplasm</location>
    </subcellularLocation>
</comment>
<proteinExistence type="inferred from homology"/>
<evidence type="ECO:0000256" key="12">
    <source>
        <dbReference type="SAM" id="MobiDB-lite"/>
    </source>
</evidence>
<evidence type="ECO:0000256" key="2">
    <source>
        <dbReference type="ARBA" id="ARBA00004435"/>
    </source>
</evidence>
<feature type="compositionally biased region" description="Low complexity" evidence="12">
    <location>
        <begin position="258"/>
        <end position="276"/>
    </location>
</feature>
<dbReference type="GO" id="GO:0007098">
    <property type="term" value="P:centrosome cycle"/>
    <property type="evidence" value="ECO:0007669"/>
    <property type="project" value="TreeGrafter"/>
</dbReference>
<dbReference type="CDD" id="cd06718">
    <property type="entry name" value="PDZ_Par6-like"/>
    <property type="match status" value="1"/>
</dbReference>
<dbReference type="PROSITE" id="PS50106">
    <property type="entry name" value="PDZ"/>
    <property type="match status" value="1"/>
</dbReference>
<reference evidence="15 16" key="1">
    <citation type="journal article" date="2019" name="PLoS Biol.">
        <title>Sex chromosomes control vertical transmission of feminizing Wolbachia symbionts in an isopod.</title>
        <authorList>
            <person name="Becking T."/>
            <person name="Chebbi M.A."/>
            <person name="Giraud I."/>
            <person name="Moumen B."/>
            <person name="Laverre T."/>
            <person name="Caubet Y."/>
            <person name="Peccoud J."/>
            <person name="Gilbert C."/>
            <person name="Cordaux R."/>
        </authorList>
    </citation>
    <scope>NUCLEOTIDE SEQUENCE [LARGE SCALE GENOMIC DNA]</scope>
    <source>
        <strain evidence="15">ANa2</strain>
        <tissue evidence="15">Whole body excluding digestive tract and cuticle</tissue>
    </source>
</reference>
<dbReference type="Gene3D" id="3.10.20.90">
    <property type="entry name" value="Phosphatidylinositol 3-kinase Catalytic Subunit, Chain A, domain 1"/>
    <property type="match status" value="1"/>
</dbReference>
<dbReference type="GO" id="GO:0005737">
    <property type="term" value="C:cytoplasm"/>
    <property type="evidence" value="ECO:0007669"/>
    <property type="project" value="UniProtKB-SubCell"/>
</dbReference>
<comment type="caution">
    <text evidence="15">The sequence shown here is derived from an EMBL/GenBank/DDBJ whole genome shotgun (WGS) entry which is preliminary data.</text>
</comment>
<dbReference type="GO" id="GO:0051301">
    <property type="term" value="P:cell division"/>
    <property type="evidence" value="ECO:0007669"/>
    <property type="project" value="UniProtKB-KW"/>
</dbReference>
<dbReference type="InterPro" id="IPR036034">
    <property type="entry name" value="PDZ_sf"/>
</dbReference>
<dbReference type="FunFam" id="3.10.20.90:FF:000031">
    <property type="entry name" value="Partitioning defective 6 homolog alpha"/>
    <property type="match status" value="1"/>
</dbReference>
<dbReference type="EMBL" id="SEYY01003412">
    <property type="protein sequence ID" value="KAB7504315.1"/>
    <property type="molecule type" value="Genomic_DNA"/>
</dbReference>
<organism evidence="15 16">
    <name type="scientific">Armadillidium nasatum</name>
    <dbReference type="NCBI Taxonomy" id="96803"/>
    <lineage>
        <taxon>Eukaryota</taxon>
        <taxon>Metazoa</taxon>
        <taxon>Ecdysozoa</taxon>
        <taxon>Arthropoda</taxon>
        <taxon>Crustacea</taxon>
        <taxon>Multicrustacea</taxon>
        <taxon>Malacostraca</taxon>
        <taxon>Eumalacostraca</taxon>
        <taxon>Peracarida</taxon>
        <taxon>Isopoda</taxon>
        <taxon>Oniscidea</taxon>
        <taxon>Crinocheta</taxon>
        <taxon>Armadillidiidae</taxon>
        <taxon>Armadillidium</taxon>
    </lineage>
</organism>
<dbReference type="InterPro" id="IPR053793">
    <property type="entry name" value="PB1-like"/>
</dbReference>
<keyword evidence="8" id="KW-0132">Cell division</keyword>
<dbReference type="Pfam" id="PF00595">
    <property type="entry name" value="PDZ"/>
    <property type="match status" value="1"/>
</dbReference>
<protein>
    <submittedName>
        <fullName evidence="15">Partitioning defective protein 6</fullName>
    </submittedName>
</protein>
<evidence type="ECO:0000259" key="13">
    <source>
        <dbReference type="PROSITE" id="PS50106"/>
    </source>
</evidence>
<evidence type="ECO:0000256" key="4">
    <source>
        <dbReference type="ARBA" id="ARBA00008625"/>
    </source>
</evidence>
<keyword evidence="9" id="KW-0965">Cell junction</keyword>
<dbReference type="SUPFAM" id="SSF54277">
    <property type="entry name" value="CAD &amp; PB1 domains"/>
    <property type="match status" value="1"/>
</dbReference>
<dbReference type="InterPro" id="IPR051741">
    <property type="entry name" value="PAR6_homolog"/>
</dbReference>
<evidence type="ECO:0000256" key="1">
    <source>
        <dbReference type="ARBA" id="ARBA00004236"/>
    </source>
</evidence>
<evidence type="ECO:0000256" key="7">
    <source>
        <dbReference type="ARBA" id="ARBA00022490"/>
    </source>
</evidence>
<dbReference type="FunFam" id="2.30.42.10:FF:000030">
    <property type="entry name" value="Partitioning defective 6 homolog beta"/>
    <property type="match status" value="1"/>
</dbReference>
<dbReference type="Proteomes" id="UP000326759">
    <property type="component" value="Unassembled WGS sequence"/>
</dbReference>
<feature type="domain" description="PB1" evidence="14">
    <location>
        <begin position="14"/>
        <end position="95"/>
    </location>
</feature>
<dbReference type="AlphaFoldDB" id="A0A5N5TGN1"/>
<name>A0A5N5TGN1_9CRUS</name>
<keyword evidence="11" id="KW-0131">Cell cycle</keyword>
<gene>
    <name evidence="15" type="primary">par-6</name>
    <name evidence="15" type="ORF">Anas_05097</name>
</gene>
<keyword evidence="10" id="KW-0472">Membrane</keyword>
<evidence type="ECO:0000256" key="8">
    <source>
        <dbReference type="ARBA" id="ARBA00022618"/>
    </source>
</evidence>
<dbReference type="Pfam" id="PF00564">
    <property type="entry name" value="PB1"/>
    <property type="match status" value="1"/>
</dbReference>
<keyword evidence="5" id="KW-0796">Tight junction</keyword>
<dbReference type="SMART" id="SM00666">
    <property type="entry name" value="PB1"/>
    <property type="match status" value="1"/>
</dbReference>
<keyword evidence="6" id="KW-1003">Cell membrane</keyword>
<comment type="similarity">
    <text evidence="4">Belongs to the PAR6 family.</text>
</comment>